<feature type="domain" description="Peptidase C39-like" evidence="1">
    <location>
        <begin position="17"/>
        <end position="125"/>
    </location>
</feature>
<gene>
    <name evidence="2" type="ORF">BA724_11665</name>
</gene>
<comment type="caution">
    <text evidence="2">The sequence shown here is derived from an EMBL/GenBank/DDBJ whole genome shotgun (WGS) entry which is preliminary data.</text>
</comment>
<name>A0A1E7DM42_9BACI</name>
<evidence type="ECO:0000313" key="3">
    <source>
        <dbReference type="Proteomes" id="UP000095658"/>
    </source>
</evidence>
<reference evidence="2 3" key="1">
    <citation type="submission" date="2016-06" db="EMBL/GenBank/DDBJ databases">
        <title>Domibacillus iocasae genome sequencing.</title>
        <authorList>
            <person name="Verma A."/>
            <person name="Pal Y."/>
            <person name="Ojha A.K."/>
            <person name="Krishnamurthi S."/>
        </authorList>
    </citation>
    <scope>NUCLEOTIDE SEQUENCE [LARGE SCALE GENOMIC DNA]</scope>
    <source>
        <strain evidence="2 3">DSM 29979</strain>
    </source>
</reference>
<evidence type="ECO:0000313" key="2">
    <source>
        <dbReference type="EMBL" id="OES43748.1"/>
    </source>
</evidence>
<dbReference type="AlphaFoldDB" id="A0A1E7DM42"/>
<protein>
    <recommendedName>
        <fullName evidence="1">Peptidase C39-like domain-containing protein</fullName>
    </recommendedName>
</protein>
<sequence length="168" mass="19581">MIKVEGQSQYGKKIEKDYRSSACGPVTISVILHYWNQPFSANQLYKQLGATKIGTFRYIIVRRLKKLLGHGWTVQSSNRIDEVIHELDLDHPVAAKFDKYFTFHFFQKPLYKYHWVVLIGYEIQDGQIFLFFHDNGAPGRRSKIRRASYGEQSSVLRFVLLSPKNPPD</sequence>
<evidence type="ECO:0000259" key="1">
    <source>
        <dbReference type="Pfam" id="PF13529"/>
    </source>
</evidence>
<dbReference type="Proteomes" id="UP000095658">
    <property type="component" value="Unassembled WGS sequence"/>
</dbReference>
<accession>A0A1E7DM42</accession>
<dbReference type="OrthoDB" id="2435874at2"/>
<dbReference type="STRING" id="1714016.BA724_11665"/>
<organism evidence="2 3">
    <name type="scientific">Domibacillus iocasae</name>
    <dbReference type="NCBI Taxonomy" id="1714016"/>
    <lineage>
        <taxon>Bacteria</taxon>
        <taxon>Bacillati</taxon>
        <taxon>Bacillota</taxon>
        <taxon>Bacilli</taxon>
        <taxon>Bacillales</taxon>
        <taxon>Bacillaceae</taxon>
        <taxon>Domibacillus</taxon>
    </lineage>
</organism>
<dbReference type="InterPro" id="IPR039564">
    <property type="entry name" value="Peptidase_C39-like"/>
</dbReference>
<dbReference type="Gene3D" id="3.90.70.10">
    <property type="entry name" value="Cysteine proteinases"/>
    <property type="match status" value="1"/>
</dbReference>
<dbReference type="Pfam" id="PF13529">
    <property type="entry name" value="Peptidase_C39_2"/>
    <property type="match status" value="1"/>
</dbReference>
<dbReference type="EMBL" id="MAMP01000024">
    <property type="protein sequence ID" value="OES43748.1"/>
    <property type="molecule type" value="Genomic_DNA"/>
</dbReference>
<dbReference type="RefSeq" id="WP_069939528.1">
    <property type="nucleotide sequence ID" value="NZ_MAMP01000024.1"/>
</dbReference>
<proteinExistence type="predicted"/>
<keyword evidence="3" id="KW-1185">Reference proteome</keyword>